<feature type="transmembrane region" description="Helical" evidence="1">
    <location>
        <begin position="382"/>
        <end position="404"/>
    </location>
</feature>
<sequence length="420" mass="44044">MPPFVPVQSIESASVPVLETRRALWSGRLLVFFGLILAAFTLRLAVTSFTPLLSDIGNDIGFGPVMGGVFGMAAPAMFALAGITAPSIMVRIGLERTALLSVTLSTIGLATRSTMSDVSSMLLFTGVALFGMGLGNIVLPPLAKRYFSDRIALMSTIYISFVQLGTVVPALLAIPVADAAGWRLSLGMWALVTFAAILPWVGLARSARRNNVTVHDTKGACGPLWRSPIAWGLAMMFGMTSLFTYAFLTWLPTLLMDAGIARATAGTMLGVFILSGLASVMVVPTITTRMNNPFALAAASMIAMVAGMVGLLLFPMTGTIAWVILLGLGPSTFPMALTLINLRTRTSSGAAKLSGFTQGVGYSVACMGPFGFGLLHEMSDGWALPLGMLGVAVVVLITGAYHACKPRVIEDTLSPQVATG</sequence>
<keyword evidence="1" id="KW-0812">Transmembrane</keyword>
<keyword evidence="1" id="KW-0472">Membrane</keyword>
<reference evidence="2" key="1">
    <citation type="journal article" date="2014" name="Int. J. Syst. Evol. Microbiol.">
        <title>Complete genome sequence of Corynebacterium casei LMG S-19264T (=DSM 44701T), isolated from a smear-ripened cheese.</title>
        <authorList>
            <consortium name="US DOE Joint Genome Institute (JGI-PGF)"/>
            <person name="Walter F."/>
            <person name="Albersmeier A."/>
            <person name="Kalinowski J."/>
            <person name="Ruckert C."/>
        </authorList>
    </citation>
    <scope>NUCLEOTIDE SEQUENCE</scope>
    <source>
        <strain evidence="2">CGMCC 1.15478</strain>
    </source>
</reference>
<feature type="transmembrane region" description="Helical" evidence="1">
    <location>
        <begin position="97"/>
        <end position="115"/>
    </location>
</feature>
<dbReference type="InterPro" id="IPR052524">
    <property type="entry name" value="MFS_Cyanate_Porter"/>
</dbReference>
<keyword evidence="1" id="KW-1133">Transmembrane helix</keyword>
<dbReference type="SUPFAM" id="SSF103473">
    <property type="entry name" value="MFS general substrate transporter"/>
    <property type="match status" value="1"/>
</dbReference>
<feature type="transmembrane region" description="Helical" evidence="1">
    <location>
        <begin position="294"/>
        <end position="314"/>
    </location>
</feature>
<feature type="transmembrane region" description="Helical" evidence="1">
    <location>
        <begin position="260"/>
        <end position="282"/>
    </location>
</feature>
<organism evidence="2 3">
    <name type="scientific">Hoyosella rhizosphaerae</name>
    <dbReference type="NCBI Taxonomy" id="1755582"/>
    <lineage>
        <taxon>Bacteria</taxon>
        <taxon>Bacillati</taxon>
        <taxon>Actinomycetota</taxon>
        <taxon>Actinomycetes</taxon>
        <taxon>Mycobacteriales</taxon>
        <taxon>Hoyosellaceae</taxon>
        <taxon>Hoyosella</taxon>
    </lineage>
</organism>
<gene>
    <name evidence="2" type="ORF">GCM10011410_18990</name>
</gene>
<name>A0A916XES7_9ACTN</name>
<feature type="transmembrane region" description="Helical" evidence="1">
    <location>
        <begin position="228"/>
        <end position="248"/>
    </location>
</feature>
<keyword evidence="3" id="KW-1185">Reference proteome</keyword>
<reference evidence="2" key="2">
    <citation type="submission" date="2020-09" db="EMBL/GenBank/DDBJ databases">
        <authorList>
            <person name="Sun Q."/>
            <person name="Zhou Y."/>
        </authorList>
    </citation>
    <scope>NUCLEOTIDE SEQUENCE</scope>
    <source>
        <strain evidence="2">CGMCC 1.15478</strain>
    </source>
</reference>
<evidence type="ECO:0000256" key="1">
    <source>
        <dbReference type="SAM" id="Phobius"/>
    </source>
</evidence>
<dbReference type="Proteomes" id="UP000641514">
    <property type="component" value="Unassembled WGS sequence"/>
</dbReference>
<accession>A0A916XES7</accession>
<protein>
    <submittedName>
        <fullName evidence="2">MFS transporter</fullName>
    </submittedName>
</protein>
<dbReference type="Gene3D" id="1.20.1250.20">
    <property type="entry name" value="MFS general substrate transporter like domains"/>
    <property type="match status" value="1"/>
</dbReference>
<dbReference type="InterPro" id="IPR036259">
    <property type="entry name" value="MFS_trans_sf"/>
</dbReference>
<proteinExistence type="predicted"/>
<feature type="transmembrane region" description="Helical" evidence="1">
    <location>
        <begin position="29"/>
        <end position="53"/>
    </location>
</feature>
<dbReference type="InterPro" id="IPR011701">
    <property type="entry name" value="MFS"/>
</dbReference>
<dbReference type="EMBL" id="BMJH01000002">
    <property type="protein sequence ID" value="GGC66581.1"/>
    <property type="molecule type" value="Genomic_DNA"/>
</dbReference>
<evidence type="ECO:0000313" key="3">
    <source>
        <dbReference type="Proteomes" id="UP000641514"/>
    </source>
</evidence>
<dbReference type="RefSeq" id="WP_188673677.1">
    <property type="nucleotide sequence ID" value="NZ_BMJH01000002.1"/>
</dbReference>
<evidence type="ECO:0000313" key="2">
    <source>
        <dbReference type="EMBL" id="GGC66581.1"/>
    </source>
</evidence>
<dbReference type="GO" id="GO:0022857">
    <property type="term" value="F:transmembrane transporter activity"/>
    <property type="evidence" value="ECO:0007669"/>
    <property type="project" value="InterPro"/>
</dbReference>
<feature type="transmembrane region" description="Helical" evidence="1">
    <location>
        <begin position="320"/>
        <end position="342"/>
    </location>
</feature>
<feature type="transmembrane region" description="Helical" evidence="1">
    <location>
        <begin position="186"/>
        <end position="207"/>
    </location>
</feature>
<feature type="transmembrane region" description="Helical" evidence="1">
    <location>
        <begin position="121"/>
        <end position="139"/>
    </location>
</feature>
<feature type="transmembrane region" description="Helical" evidence="1">
    <location>
        <begin position="354"/>
        <end position="376"/>
    </location>
</feature>
<feature type="transmembrane region" description="Helical" evidence="1">
    <location>
        <begin position="151"/>
        <end position="174"/>
    </location>
</feature>
<comment type="caution">
    <text evidence="2">The sequence shown here is derived from an EMBL/GenBank/DDBJ whole genome shotgun (WGS) entry which is preliminary data.</text>
</comment>
<dbReference type="PANTHER" id="PTHR23523">
    <property type="match status" value="1"/>
</dbReference>
<feature type="transmembrane region" description="Helical" evidence="1">
    <location>
        <begin position="65"/>
        <end position="85"/>
    </location>
</feature>
<dbReference type="Pfam" id="PF07690">
    <property type="entry name" value="MFS_1"/>
    <property type="match status" value="1"/>
</dbReference>
<dbReference type="AlphaFoldDB" id="A0A916XES7"/>
<dbReference type="PANTHER" id="PTHR23523:SF2">
    <property type="entry name" value="2-NITROIMIDAZOLE TRANSPORTER"/>
    <property type="match status" value="1"/>
</dbReference>